<dbReference type="EMBL" id="LWMS01000013">
    <property type="protein sequence ID" value="PWL08541.1"/>
    <property type="molecule type" value="Genomic_DNA"/>
</dbReference>
<dbReference type="EMBL" id="LMVN01000008">
    <property type="protein sequence ID" value="PAV07788.1"/>
    <property type="molecule type" value="Genomic_DNA"/>
</dbReference>
<dbReference type="Gene3D" id="3.40.50.620">
    <property type="entry name" value="HUPs"/>
    <property type="match status" value="1"/>
</dbReference>
<dbReference type="Pfam" id="PF01171">
    <property type="entry name" value="ATP_bind_3"/>
    <property type="match status" value="1"/>
</dbReference>
<keyword evidence="3" id="KW-0067">ATP-binding</keyword>
<evidence type="ECO:0000313" key="7">
    <source>
        <dbReference type="Proteomes" id="UP000217528"/>
    </source>
</evidence>
<dbReference type="GO" id="GO:0016740">
    <property type="term" value="F:transferase activity"/>
    <property type="evidence" value="ECO:0007669"/>
    <property type="project" value="UniProtKB-KW"/>
</dbReference>
<dbReference type="GO" id="GO:0000049">
    <property type="term" value="F:tRNA binding"/>
    <property type="evidence" value="ECO:0007669"/>
    <property type="project" value="InterPro"/>
</dbReference>
<evidence type="ECO:0000259" key="4">
    <source>
        <dbReference type="Pfam" id="PF01171"/>
    </source>
</evidence>
<dbReference type="Proteomes" id="UP000246004">
    <property type="component" value="Unassembled WGS sequence"/>
</dbReference>
<feature type="binding site" evidence="2">
    <location>
        <position position="29"/>
    </location>
    <ligand>
        <name>Zn(2+)</name>
        <dbReference type="ChEBI" id="CHEBI:29105"/>
        <label>1</label>
    </ligand>
</feature>
<dbReference type="RefSeq" id="WP_095608322.1">
    <property type="nucleotide sequence ID" value="NZ_LMVN01000008.1"/>
</dbReference>
<keyword evidence="3" id="KW-0547">Nucleotide-binding</keyword>
<evidence type="ECO:0000256" key="2">
    <source>
        <dbReference type="PIRSR" id="PIRSR004976-50"/>
    </source>
</evidence>
<feature type="binding site" evidence="2">
    <location>
        <position position="304"/>
    </location>
    <ligand>
        <name>Zn(2+)</name>
        <dbReference type="ChEBI" id="CHEBI:29105"/>
        <label>2</label>
    </ligand>
</feature>
<keyword evidence="1" id="KW-0808">Transferase</keyword>
<feature type="domain" description="tRNA(Ile)-lysidine/2-thiocytidine synthase N-terminal" evidence="4">
    <location>
        <begin position="53"/>
        <end position="230"/>
    </location>
</feature>
<keyword evidence="2" id="KW-0479">Metal-binding</keyword>
<dbReference type="GO" id="GO:0046872">
    <property type="term" value="F:metal ion binding"/>
    <property type="evidence" value="ECO:0007669"/>
    <property type="project" value="UniProtKB-KW"/>
</dbReference>
<reference evidence="6 8" key="1">
    <citation type="submission" date="2016-04" db="EMBL/GenBank/DDBJ databases">
        <title>Genome sequence of Methanosphaera cuniculi DSM 4103.</title>
        <authorList>
            <person name="Poehlein A."/>
            <person name="Seedorf H."/>
            <person name="Daniel R."/>
        </authorList>
    </citation>
    <scope>NUCLEOTIDE SEQUENCE [LARGE SCALE GENOMIC DNA]</scope>
    <source>
        <strain evidence="6 8">DSM 4103</strain>
    </source>
</reference>
<evidence type="ECO:0000256" key="1">
    <source>
        <dbReference type="ARBA" id="ARBA00022679"/>
    </source>
</evidence>
<sequence>MTENVCTQCGNKHIVINRKYNGQKLCSHCFKESIEKQVLKTIKKQKLITKNDKVLVGLSGGKDSVALLKILNILKEKNIIELEAVTIDEGIGGYREEGIRIAKQTAEKLGVKHHIVSFKDKYNFTIDDIMEYQKTVDKPQHACTYCGVFRRQIFNQVAREIKATKLATGHNLDDETQSIMMNYLEGNINNMVRIGYKTESSDERFTQKIKPLRKIPEKEIGLYVVESGFEVHFDGCPYAHESFRMEIGDFIRDATLKHPTIMYSTLNGFEKIRPAIKEQYLKQQTGKPNGTCKKCGEPASQDICKACKFLEEIQQQLGV</sequence>
<dbReference type="InterPro" id="IPR056369">
    <property type="entry name" value="CTU1-like_ATP-bd"/>
</dbReference>
<evidence type="ECO:0000313" key="6">
    <source>
        <dbReference type="EMBL" id="PWL08541.1"/>
    </source>
</evidence>
<dbReference type="Proteomes" id="UP000217528">
    <property type="component" value="Unassembled WGS sequence"/>
</dbReference>
<feature type="binding site" evidence="2">
    <location>
        <position position="9"/>
    </location>
    <ligand>
        <name>Zn(2+)</name>
        <dbReference type="ChEBI" id="CHEBI:29105"/>
        <label>1</label>
    </ligand>
</feature>
<feature type="binding site" evidence="3">
    <location>
        <position position="174"/>
    </location>
    <ligand>
        <name>ATP</name>
        <dbReference type="ChEBI" id="CHEBI:30616"/>
    </ligand>
</feature>
<dbReference type="AlphaFoldDB" id="A0A2A2HEN8"/>
<comment type="caution">
    <text evidence="5">The sequence shown here is derived from an EMBL/GenBank/DDBJ whole genome shotgun (WGS) entry which is preliminary data.</text>
</comment>
<evidence type="ECO:0000313" key="8">
    <source>
        <dbReference type="Proteomes" id="UP000246004"/>
    </source>
</evidence>
<dbReference type="InterPro" id="IPR000541">
    <property type="entry name" value="Ncs6/Tuc1/Ctu1"/>
</dbReference>
<dbReference type="GO" id="GO:0005524">
    <property type="term" value="F:ATP binding"/>
    <property type="evidence" value="ECO:0007669"/>
    <property type="project" value="UniProtKB-KW"/>
</dbReference>
<feature type="binding site" evidence="2">
    <location>
        <position position="26"/>
    </location>
    <ligand>
        <name>Zn(2+)</name>
        <dbReference type="ChEBI" id="CHEBI:29105"/>
        <label>1</label>
    </ligand>
</feature>
<dbReference type="CDD" id="cd01713">
    <property type="entry name" value="CTU1-like"/>
    <property type="match status" value="1"/>
</dbReference>
<feature type="binding site" evidence="3">
    <location>
        <position position="63"/>
    </location>
    <ligand>
        <name>ATP</name>
        <dbReference type="ChEBI" id="CHEBI:30616"/>
    </ligand>
</feature>
<dbReference type="PANTHER" id="PTHR11807">
    <property type="entry name" value="ATPASES OF THE PP SUPERFAMILY-RELATED"/>
    <property type="match status" value="1"/>
</dbReference>
<proteinExistence type="predicted"/>
<dbReference type="GO" id="GO:0002144">
    <property type="term" value="C:cytosolic tRNA wobble base thiouridylase complex"/>
    <property type="evidence" value="ECO:0007669"/>
    <property type="project" value="TreeGrafter"/>
</dbReference>
<dbReference type="GO" id="GO:0002143">
    <property type="term" value="P:tRNA wobble position uridine thiolation"/>
    <property type="evidence" value="ECO:0007669"/>
    <property type="project" value="TreeGrafter"/>
</dbReference>
<dbReference type="PIRSF" id="PIRSF004976">
    <property type="entry name" value="ATPase_YdaO"/>
    <property type="match status" value="1"/>
</dbReference>
<evidence type="ECO:0000313" key="5">
    <source>
        <dbReference type="EMBL" id="PAV07788.1"/>
    </source>
</evidence>
<feature type="binding site" evidence="2">
    <location>
        <position position="295"/>
    </location>
    <ligand>
        <name>Zn(2+)</name>
        <dbReference type="ChEBI" id="CHEBI:29105"/>
        <label>2</label>
    </ligand>
</feature>
<dbReference type="InterPro" id="IPR011063">
    <property type="entry name" value="TilS/TtcA_N"/>
</dbReference>
<feature type="binding site" evidence="3">
    <location>
        <begin position="57"/>
        <end position="59"/>
    </location>
    <ligand>
        <name>ATP</name>
        <dbReference type="ChEBI" id="CHEBI:30616"/>
    </ligand>
</feature>
<gene>
    <name evidence="6" type="primary">ttcA_1</name>
    <name evidence="5" type="ORF">ASJ82_03945</name>
    <name evidence="6" type="ORF">MSCUN_05720</name>
</gene>
<dbReference type="NCBIfam" id="TIGR00269">
    <property type="entry name" value="TIGR00269 family protein"/>
    <property type="match status" value="1"/>
</dbReference>
<keyword evidence="2" id="KW-0862">Zinc</keyword>
<accession>A0A2A2HEN8</accession>
<feature type="binding site" evidence="2">
    <location>
        <position position="307"/>
    </location>
    <ligand>
        <name>Zn(2+)</name>
        <dbReference type="ChEBI" id="CHEBI:29105"/>
        <label>2</label>
    </ligand>
</feature>
<evidence type="ECO:0000256" key="3">
    <source>
        <dbReference type="PIRSR" id="PIRSR004976-51"/>
    </source>
</evidence>
<feature type="binding site" evidence="3">
    <location>
        <position position="87"/>
    </location>
    <ligand>
        <name>ATP</name>
        <dbReference type="ChEBI" id="CHEBI:30616"/>
    </ligand>
</feature>
<protein>
    <submittedName>
        <fullName evidence="5">ATP pyrophosphatase</fullName>
    </submittedName>
    <submittedName>
        <fullName evidence="6">tRNA 2-thiocytidine biosynthesis protein TtcA</fullName>
    </submittedName>
</protein>
<dbReference type="PANTHER" id="PTHR11807:SF12">
    <property type="entry name" value="CYTOPLASMIC TRNA 2-THIOLATION PROTEIN 1"/>
    <property type="match status" value="1"/>
</dbReference>
<dbReference type="SUPFAM" id="SSF52402">
    <property type="entry name" value="Adenine nucleotide alpha hydrolases-like"/>
    <property type="match status" value="1"/>
</dbReference>
<dbReference type="InterPro" id="IPR035107">
    <property type="entry name" value="tRNA_thiolation_TtcA_Ctu1"/>
</dbReference>
<name>A0A2A2HEN8_9EURY</name>
<dbReference type="InterPro" id="IPR014729">
    <property type="entry name" value="Rossmann-like_a/b/a_fold"/>
</dbReference>
<dbReference type="OrthoDB" id="33422at2157"/>
<feature type="binding site" evidence="2">
    <location>
        <position position="292"/>
    </location>
    <ligand>
        <name>Zn(2+)</name>
        <dbReference type="ChEBI" id="CHEBI:29105"/>
        <label>2</label>
    </ligand>
</feature>
<organism evidence="5 7">
    <name type="scientific">Methanosphaera cuniculi</name>
    <dbReference type="NCBI Taxonomy" id="1077256"/>
    <lineage>
        <taxon>Archaea</taxon>
        <taxon>Methanobacteriati</taxon>
        <taxon>Methanobacteriota</taxon>
        <taxon>Methanomada group</taxon>
        <taxon>Methanobacteria</taxon>
        <taxon>Methanobacteriales</taxon>
        <taxon>Methanobacteriaceae</taxon>
        <taxon>Methanosphaera</taxon>
    </lineage>
</organism>
<feature type="binding site" evidence="3">
    <location>
        <position position="169"/>
    </location>
    <ligand>
        <name>ATP</name>
        <dbReference type="ChEBI" id="CHEBI:30616"/>
    </ligand>
</feature>
<feature type="binding site" evidence="2">
    <location>
        <position position="6"/>
    </location>
    <ligand>
        <name>Zn(2+)</name>
        <dbReference type="ChEBI" id="CHEBI:29105"/>
        <label>1</label>
    </ligand>
</feature>
<keyword evidence="7" id="KW-1185">Reference proteome</keyword>
<reference evidence="5 7" key="2">
    <citation type="journal article" date="2017" name="BMC Genomics">
        <title>Genomic analysis of methanogenic archaea reveals a shift towards energy conservation.</title>
        <authorList>
            <person name="Gilmore S.P."/>
            <person name="Henske J.K."/>
            <person name="Sexton J.A."/>
            <person name="Solomon K.V."/>
            <person name="Seppala S."/>
            <person name="Yoo J.I."/>
            <person name="Huyett L.M."/>
            <person name="Pressman A."/>
            <person name="Cogan J.Z."/>
            <person name="Kivenson V."/>
            <person name="Peng X."/>
            <person name="Tan Y."/>
            <person name="Valentine D.L."/>
            <person name="O'Malley M.A."/>
        </authorList>
    </citation>
    <scope>NUCLEOTIDE SEQUENCE [LARGE SCALE GENOMIC DNA]</scope>
    <source>
        <strain evidence="5 7">1R-7</strain>
    </source>
</reference>